<organism evidence="1 2">
    <name type="scientific">Mucilaginibacter dorajii</name>
    <dbReference type="NCBI Taxonomy" id="692994"/>
    <lineage>
        <taxon>Bacteria</taxon>
        <taxon>Pseudomonadati</taxon>
        <taxon>Bacteroidota</taxon>
        <taxon>Sphingobacteriia</taxon>
        <taxon>Sphingobacteriales</taxon>
        <taxon>Sphingobacteriaceae</taxon>
        <taxon>Mucilaginibacter</taxon>
    </lineage>
</organism>
<gene>
    <name evidence="1" type="ORF">GCM10022210_56760</name>
</gene>
<name>A0ABP7RBL3_9SPHI</name>
<proteinExistence type="predicted"/>
<dbReference type="Proteomes" id="UP001500742">
    <property type="component" value="Unassembled WGS sequence"/>
</dbReference>
<dbReference type="Gene3D" id="2.60.40.1930">
    <property type="match status" value="1"/>
</dbReference>
<dbReference type="EMBL" id="BAAAZC010000055">
    <property type="protein sequence ID" value="GAA3994991.1"/>
    <property type="molecule type" value="Genomic_DNA"/>
</dbReference>
<keyword evidence="2" id="KW-1185">Reference proteome</keyword>
<accession>A0ABP7RBL3</accession>
<sequence>MNAQVLNDVQESFNSYNSSGLQEKLYLHTDKNGYTAGEVLWFKIYDVDGIFMKPLGLSKVAYVELLDDKQTPILQTKIAMKDGSGNGSVYIPVNLSTGNFTVRAYTSWMKNFSPDYYFSKKLSIINPLKSPDPAGKPVESVFDIQFFPEGGNLVSGINSIVGIKATDQYGKSVSFKGAVLNQKNDTVVKFEPLKFGIGHFAFKPESNATYHTVVTVAGKKITKDLPAINTTGYVMNLKDNGNQLSVTVTTNLPAQNVFVFVQTHHLIKQVESVSVSNGTAIFTLDKSKLGEGISQITIFNVDKKPVCERLYFKRPTKKLNIDAIADAPQYTIRKKVDVTINTKARANKPVAADLSFSVYKLDSLQYDDQEDILSYLWLRSDLKGNIESPGYYFKNANATVDEAADNLMLTQGWRSFAWNDVLTGKSPAFNFLAEFNGPIVTGKITNKSNDQPEKDVVAYLGIPGKHVQLSAAKSDARGRLIFNMKDFYGQNEIVAETNTVIDTNYHIEILTPFSEQFAKMTLPHLDITPAMQSTFEDQSIAMQVQNIYNGEKLKQFNQPIVDSTAFYGRPYKTYLLDNYTRFTTMEEVMREYIREANVVHTSKQFHVKVVTGVGIGFLSDEDPMMLIDGVPFFNLNKVFAVDPLKIRKLEDVPYNYSLGSSYEHGIFSLTSYKGDLGGAEIDPHAVVLDYEGLQQQRQFYSPAYATDEQASSHIPDFRNLLYWAPSVNTGVAGKTQVSFYTSDQPGKYIGVVQGITPTGEAGSQTFSFEVRPGYSSQVK</sequence>
<evidence type="ECO:0000313" key="1">
    <source>
        <dbReference type="EMBL" id="GAA3994991.1"/>
    </source>
</evidence>
<protein>
    <submittedName>
        <fullName evidence="1">Plug domain-containing protein</fullName>
    </submittedName>
</protein>
<comment type="caution">
    <text evidence="1">The sequence shown here is derived from an EMBL/GenBank/DDBJ whole genome shotgun (WGS) entry which is preliminary data.</text>
</comment>
<evidence type="ECO:0000313" key="2">
    <source>
        <dbReference type="Proteomes" id="UP001500742"/>
    </source>
</evidence>
<reference evidence="2" key="1">
    <citation type="journal article" date="2019" name="Int. J. Syst. Evol. Microbiol.">
        <title>The Global Catalogue of Microorganisms (GCM) 10K type strain sequencing project: providing services to taxonomists for standard genome sequencing and annotation.</title>
        <authorList>
            <consortium name="The Broad Institute Genomics Platform"/>
            <consortium name="The Broad Institute Genome Sequencing Center for Infectious Disease"/>
            <person name="Wu L."/>
            <person name="Ma J."/>
        </authorList>
    </citation>
    <scope>NUCLEOTIDE SEQUENCE [LARGE SCALE GENOMIC DNA]</scope>
    <source>
        <strain evidence="2">JCM 16601</strain>
    </source>
</reference>